<dbReference type="InterPro" id="IPR036457">
    <property type="entry name" value="PPM-type-like_dom_sf"/>
</dbReference>
<dbReference type="RefSeq" id="WP_281845741.1">
    <property type="nucleotide sequence ID" value="NZ_BSCH01000022.1"/>
</dbReference>
<name>A0A9W6FH35_9FIRM</name>
<dbReference type="CDD" id="cd00143">
    <property type="entry name" value="PP2Cc"/>
    <property type="match status" value="1"/>
</dbReference>
<evidence type="ECO:0000313" key="2">
    <source>
        <dbReference type="EMBL" id="GLG91565.1"/>
    </source>
</evidence>
<reference evidence="2" key="2">
    <citation type="submission" date="2022-11" db="EMBL/GenBank/DDBJ databases">
        <title>Draft genome sequence of Sellimonas catena strain 18CBH55.</title>
        <authorList>
            <person name="Atsushi H."/>
            <person name="Moriya O."/>
            <person name="Mitsuo S."/>
        </authorList>
    </citation>
    <scope>NUCLEOTIDE SEQUENCE</scope>
    <source>
        <strain evidence="2">18CBH55</strain>
    </source>
</reference>
<dbReference type="PROSITE" id="PS51746">
    <property type="entry name" value="PPM_2"/>
    <property type="match status" value="1"/>
</dbReference>
<evidence type="ECO:0000259" key="1">
    <source>
        <dbReference type="PROSITE" id="PS51746"/>
    </source>
</evidence>
<dbReference type="PANTHER" id="PTHR13832:SF860">
    <property type="entry name" value="PROTEIN PHOSPHATASE PHPP"/>
    <property type="match status" value="1"/>
</dbReference>
<dbReference type="Gene3D" id="3.60.40.10">
    <property type="entry name" value="PPM-type phosphatase domain"/>
    <property type="match status" value="1"/>
</dbReference>
<dbReference type="SMART" id="SM00331">
    <property type="entry name" value="PP2C_SIG"/>
    <property type="match status" value="1"/>
</dbReference>
<accession>A0A9W6FH35</accession>
<gene>
    <name evidence="2" type="ORF">Selli2_29920</name>
</gene>
<dbReference type="InterPro" id="IPR001932">
    <property type="entry name" value="PPM-type_phosphatase-like_dom"/>
</dbReference>
<dbReference type="SMART" id="SM00332">
    <property type="entry name" value="PP2Cc"/>
    <property type="match status" value="1"/>
</dbReference>
<proteinExistence type="predicted"/>
<feature type="domain" description="PPM-type phosphatase" evidence="1">
    <location>
        <begin position="39"/>
        <end position="282"/>
    </location>
</feature>
<evidence type="ECO:0000313" key="3">
    <source>
        <dbReference type="Proteomes" id="UP001145094"/>
    </source>
</evidence>
<organism evidence="2 3">
    <name type="scientific">Sellimonas catena</name>
    <dbReference type="NCBI Taxonomy" id="2994035"/>
    <lineage>
        <taxon>Bacteria</taxon>
        <taxon>Bacillati</taxon>
        <taxon>Bacillota</taxon>
        <taxon>Clostridia</taxon>
        <taxon>Lachnospirales</taxon>
        <taxon>Lachnospiraceae</taxon>
        <taxon>Sellimonas</taxon>
    </lineage>
</organism>
<dbReference type="PANTHER" id="PTHR13832">
    <property type="entry name" value="PROTEIN PHOSPHATASE 2C"/>
    <property type="match status" value="1"/>
</dbReference>
<dbReference type="Pfam" id="PF00481">
    <property type="entry name" value="PP2C"/>
    <property type="match status" value="1"/>
</dbReference>
<dbReference type="SUPFAM" id="SSF81606">
    <property type="entry name" value="PP2C-like"/>
    <property type="match status" value="1"/>
</dbReference>
<comment type="caution">
    <text evidence="2">The sequence shown here is derived from an EMBL/GenBank/DDBJ whole genome shotgun (WGS) entry which is preliminary data.</text>
</comment>
<dbReference type="InterPro" id="IPR015655">
    <property type="entry name" value="PP2C"/>
</dbReference>
<dbReference type="Proteomes" id="UP001145094">
    <property type="component" value="Unassembled WGS sequence"/>
</dbReference>
<dbReference type="EMBL" id="BSCH01000022">
    <property type="protein sequence ID" value="GLG91565.1"/>
    <property type="molecule type" value="Genomic_DNA"/>
</dbReference>
<protein>
    <recommendedName>
        <fullName evidence="1">PPM-type phosphatase domain-containing protein</fullName>
    </recommendedName>
</protein>
<reference evidence="2" key="1">
    <citation type="submission" date="2022-11" db="EMBL/GenBank/DDBJ databases">
        <title>Draft genome sequence of Sellimonas catena strain 18CBH55.</title>
        <authorList>
            <person name="Hisatomi A."/>
            <person name="Ohkuma M."/>
            <person name="Sakamoto M."/>
        </authorList>
    </citation>
    <scope>NUCLEOTIDE SEQUENCE</scope>
    <source>
        <strain evidence="2">18CBH55</strain>
    </source>
</reference>
<sequence length="284" mass="31912">MNELNSFQGLKTYMNDKPSALCITHIGKRLVHEDNFLFNCHYLTPNEQKKITDSNCHFWYSAKSTRVRLFAISDGMGGHKAGEIASRICVENLAAAETILHRYNSIKEAVAYLQTVIANINDVVCDLSHKNDELNGMGATLVLFVTLGVDCAILNIGDSRAYQLINRELIQITKDHTEGQRMLDLGLLTRKELSDFPDRKNLSRYIGYGQHGYILQADEYYPVIEDGLILLCSDGITDFVTNEQIQEILRSESNIEMAGKRLIDKAVAAPNADNTTLILISLRR</sequence>
<dbReference type="GO" id="GO:0004722">
    <property type="term" value="F:protein serine/threonine phosphatase activity"/>
    <property type="evidence" value="ECO:0007669"/>
    <property type="project" value="InterPro"/>
</dbReference>
<dbReference type="AlphaFoldDB" id="A0A9W6FH35"/>
<reference evidence="2" key="3">
    <citation type="journal article" date="2023" name="Int. J. Syst. Evol. Microbiol.">
        <title>Sellimonas catena sp. nov., isolated from human faeces.</title>
        <authorList>
            <person name="Hisatomi A."/>
            <person name="Ohkuma M."/>
            <person name="Sakamoto M."/>
        </authorList>
    </citation>
    <scope>NUCLEOTIDE SEQUENCE</scope>
    <source>
        <strain evidence="2">18CBH55</strain>
    </source>
</reference>